<dbReference type="Gene3D" id="3.90.1140.10">
    <property type="entry name" value="Cyclic phosphodiesterase"/>
    <property type="match status" value="1"/>
</dbReference>
<reference evidence="3 4" key="1">
    <citation type="submission" date="2017-06" db="EMBL/GenBank/DDBJ databases">
        <title>Comparative genomic analysis of Ambrosia Fusariam Clade fungi.</title>
        <authorList>
            <person name="Stajich J.E."/>
            <person name="Carrillo J."/>
            <person name="Kijimoto T."/>
            <person name="Eskalen A."/>
            <person name="O'Donnell K."/>
            <person name="Kasson M."/>
        </authorList>
    </citation>
    <scope>NUCLEOTIDE SEQUENCE [LARGE SCALE GENOMIC DNA]</scope>
    <source>
        <strain evidence="3">UCR3666</strain>
    </source>
</reference>
<dbReference type="SUPFAM" id="SSF55144">
    <property type="entry name" value="LigT-like"/>
    <property type="match status" value="1"/>
</dbReference>
<gene>
    <name evidence="3" type="ORF">CDV36_002711</name>
</gene>
<protein>
    <recommendedName>
        <fullName evidence="2">DUF1868 domain-containing protein</fullName>
    </recommendedName>
</protein>
<dbReference type="AlphaFoldDB" id="A0A3M2SJ57"/>
<dbReference type="Pfam" id="PF08975">
    <property type="entry name" value="2H-phosphodiest"/>
    <property type="match status" value="1"/>
</dbReference>
<accession>A0A3M2SJ57</accession>
<dbReference type="Proteomes" id="UP000277212">
    <property type="component" value="Unassembled WGS sequence"/>
</dbReference>
<dbReference type="InterPro" id="IPR015069">
    <property type="entry name" value="2H-PEstase_DUF1868"/>
</dbReference>
<comment type="caution">
    <text evidence="3">The sequence shown here is derived from an EMBL/GenBank/DDBJ whole genome shotgun (WGS) entry which is preliminary data.</text>
</comment>
<dbReference type="OrthoDB" id="2877829at2759"/>
<evidence type="ECO:0000313" key="3">
    <source>
        <dbReference type="EMBL" id="RMJ17589.1"/>
    </source>
</evidence>
<keyword evidence="4" id="KW-1185">Reference proteome</keyword>
<feature type="compositionally biased region" description="Polar residues" evidence="1">
    <location>
        <begin position="1"/>
        <end position="15"/>
    </location>
</feature>
<sequence>MTVPSTFNTEQSSTPERPPYPTGVPFKFTPDGTVQHYPGNTTVCHIPPSSPLIPGLRKIYDSLSSHPTFSKVLRLLPPSSWHMTVFDGVREKECEPGMWPPGLAKQPLHESTVDFSKRLRQFGLNLEAEGLAPPYRMAVRGFDLPATVGVGLRVEGATPGEERRMRRLRDRLGDTLGFKAPNHETYRFHITIAYLLRHIDGNDRDEFHRVLMMQVPDVEMDFELGRVEFCLFENMLAFPRVFYLGDKEENRI</sequence>
<evidence type="ECO:0000313" key="4">
    <source>
        <dbReference type="Proteomes" id="UP000277212"/>
    </source>
</evidence>
<proteinExistence type="predicted"/>
<dbReference type="EMBL" id="NKUJ01000030">
    <property type="protein sequence ID" value="RMJ17589.1"/>
    <property type="molecule type" value="Genomic_DNA"/>
</dbReference>
<feature type="domain" description="DUF1868" evidence="2">
    <location>
        <begin position="27"/>
        <end position="127"/>
    </location>
</feature>
<dbReference type="InterPro" id="IPR009097">
    <property type="entry name" value="Cyclic_Pdiesterase"/>
</dbReference>
<evidence type="ECO:0000259" key="2">
    <source>
        <dbReference type="Pfam" id="PF08975"/>
    </source>
</evidence>
<organism evidence="3 4">
    <name type="scientific">Fusarium kuroshium</name>
    <dbReference type="NCBI Taxonomy" id="2010991"/>
    <lineage>
        <taxon>Eukaryota</taxon>
        <taxon>Fungi</taxon>
        <taxon>Dikarya</taxon>
        <taxon>Ascomycota</taxon>
        <taxon>Pezizomycotina</taxon>
        <taxon>Sordariomycetes</taxon>
        <taxon>Hypocreomycetidae</taxon>
        <taxon>Hypocreales</taxon>
        <taxon>Nectriaceae</taxon>
        <taxon>Fusarium</taxon>
        <taxon>Fusarium solani species complex</taxon>
    </lineage>
</organism>
<name>A0A3M2SJ57_9HYPO</name>
<feature type="region of interest" description="Disordered" evidence="1">
    <location>
        <begin position="1"/>
        <end position="24"/>
    </location>
</feature>
<evidence type="ECO:0000256" key="1">
    <source>
        <dbReference type="SAM" id="MobiDB-lite"/>
    </source>
</evidence>